<feature type="non-terminal residue" evidence="2">
    <location>
        <position position="100"/>
    </location>
</feature>
<dbReference type="AlphaFoldDB" id="C5LS60"/>
<proteinExistence type="predicted"/>
<dbReference type="Proteomes" id="UP000007800">
    <property type="component" value="Unassembled WGS sequence"/>
</dbReference>
<organism evidence="3">
    <name type="scientific">Perkinsus marinus (strain ATCC 50983 / TXsc)</name>
    <dbReference type="NCBI Taxonomy" id="423536"/>
    <lineage>
        <taxon>Eukaryota</taxon>
        <taxon>Sar</taxon>
        <taxon>Alveolata</taxon>
        <taxon>Perkinsozoa</taxon>
        <taxon>Perkinsea</taxon>
        <taxon>Perkinsida</taxon>
        <taxon>Perkinsidae</taxon>
        <taxon>Perkinsus</taxon>
    </lineage>
</organism>
<keyword evidence="3" id="KW-1185">Reference proteome</keyword>
<dbReference type="GeneID" id="9050194"/>
<feature type="transmembrane region" description="Helical" evidence="1">
    <location>
        <begin position="21"/>
        <end position="45"/>
    </location>
</feature>
<dbReference type="InParanoid" id="C5LS60"/>
<dbReference type="EMBL" id="GG685043">
    <property type="protein sequence ID" value="EER00422.1"/>
    <property type="molecule type" value="Genomic_DNA"/>
</dbReference>
<name>C5LS60_PERM5</name>
<keyword evidence="1" id="KW-0812">Transmembrane</keyword>
<sequence length="100" mass="11036">EEVARCPDGSGMPHKVDRWLLVQYGILGFVALAPWNFVLTALSFLDSKFHNNFASSVPIIYSGSVNVAHLILIWVGNKFTFLPRFDLGCVMLSIAIVLLG</sequence>
<reference evidence="2 3" key="1">
    <citation type="submission" date="2008-07" db="EMBL/GenBank/DDBJ databases">
        <authorList>
            <person name="El-Sayed N."/>
            <person name="Caler E."/>
            <person name="Inman J."/>
            <person name="Amedeo P."/>
            <person name="Hass B."/>
            <person name="Wortman J."/>
        </authorList>
    </citation>
    <scope>NUCLEOTIDE SEQUENCE [LARGE SCALE GENOMIC DNA]</scope>
    <source>
        <strain evidence="3">ATCC 50983 / TXsc</strain>
    </source>
</reference>
<evidence type="ECO:0000256" key="1">
    <source>
        <dbReference type="SAM" id="Phobius"/>
    </source>
</evidence>
<feature type="non-terminal residue" evidence="2">
    <location>
        <position position="1"/>
    </location>
</feature>
<accession>C5LS60</accession>
<gene>
    <name evidence="2" type="ORF">Pmar_PMAR027766</name>
</gene>
<protein>
    <submittedName>
        <fullName evidence="2">Uncharacterized protein</fullName>
    </submittedName>
</protein>
<evidence type="ECO:0000313" key="2">
    <source>
        <dbReference type="EMBL" id="EER00422.1"/>
    </source>
</evidence>
<keyword evidence="1" id="KW-1133">Transmembrane helix</keyword>
<keyword evidence="1" id="KW-0472">Membrane</keyword>
<feature type="transmembrane region" description="Helical" evidence="1">
    <location>
        <begin position="57"/>
        <end position="75"/>
    </location>
</feature>
<evidence type="ECO:0000313" key="3">
    <source>
        <dbReference type="Proteomes" id="UP000007800"/>
    </source>
</evidence>
<dbReference type="RefSeq" id="XP_002767704.1">
    <property type="nucleotide sequence ID" value="XM_002767658.1"/>
</dbReference>